<proteinExistence type="predicted"/>
<keyword evidence="2" id="KW-1185">Reference proteome</keyword>
<dbReference type="RefSeq" id="WP_342325139.1">
    <property type="nucleotide sequence ID" value="NZ_CP151800.1"/>
</dbReference>
<name>A0ABZ3BAK3_9ENTR</name>
<protein>
    <submittedName>
        <fullName evidence="1">Biofilm development regulator YmgB/AriR family protein</fullName>
    </submittedName>
</protein>
<sequence>MSQATLEQSEGYENLPDITLADYFRSRGDLLAEESAVLGAVIRRILAAGERISHKALILELIRMLETTENVVKSDVIRHTLEIVVHHTTDDI</sequence>
<dbReference type="Gene3D" id="1.20.5.5260">
    <property type="match status" value="1"/>
</dbReference>
<gene>
    <name evidence="1" type="ORF">AAEY27_10240</name>
</gene>
<dbReference type="InterPro" id="IPR024753">
    <property type="entry name" value="AriR"/>
</dbReference>
<evidence type="ECO:0000313" key="1">
    <source>
        <dbReference type="EMBL" id="WZW00230.1"/>
    </source>
</evidence>
<dbReference type="Pfam" id="PF10798">
    <property type="entry name" value="YmgB"/>
    <property type="match status" value="1"/>
</dbReference>
<dbReference type="Proteomes" id="UP001466893">
    <property type="component" value="Chromosome"/>
</dbReference>
<accession>A0ABZ3BAK3</accession>
<evidence type="ECO:0000313" key="2">
    <source>
        <dbReference type="Proteomes" id="UP001466893"/>
    </source>
</evidence>
<reference evidence="1 2" key="1">
    <citation type="submission" date="2024-04" db="EMBL/GenBank/DDBJ databases">
        <title>Kosakonia calanthae sp. nov., a halophilic bacterium isolated from leaves of Calanthe tiplacata.</title>
        <authorList>
            <person name="Wu P."/>
        </authorList>
    </citation>
    <scope>NUCLEOTIDE SEQUENCE [LARGE SCALE GENOMIC DNA]</scope>
    <source>
        <strain evidence="1 2">BYX6</strain>
    </source>
</reference>
<dbReference type="EMBL" id="CP151800">
    <property type="protein sequence ID" value="WZW00230.1"/>
    <property type="molecule type" value="Genomic_DNA"/>
</dbReference>
<organism evidence="1 2">
    <name type="scientific">Kosakonia calanthes</name>
    <dbReference type="NCBI Taxonomy" id="3139408"/>
    <lineage>
        <taxon>Bacteria</taxon>
        <taxon>Pseudomonadati</taxon>
        <taxon>Pseudomonadota</taxon>
        <taxon>Gammaproteobacteria</taxon>
        <taxon>Enterobacterales</taxon>
        <taxon>Enterobacteriaceae</taxon>
        <taxon>Kosakonia</taxon>
    </lineage>
</organism>